<dbReference type="SUPFAM" id="SSF56112">
    <property type="entry name" value="Protein kinase-like (PK-like)"/>
    <property type="match status" value="1"/>
</dbReference>
<organism evidence="4 5">
    <name type="scientific">Symbiodinium natans</name>
    <dbReference type="NCBI Taxonomy" id="878477"/>
    <lineage>
        <taxon>Eukaryota</taxon>
        <taxon>Sar</taxon>
        <taxon>Alveolata</taxon>
        <taxon>Dinophyceae</taxon>
        <taxon>Suessiales</taxon>
        <taxon>Symbiodiniaceae</taxon>
        <taxon>Symbiodinium</taxon>
    </lineage>
</organism>
<dbReference type="InterPro" id="IPR001245">
    <property type="entry name" value="Ser-Thr/Tyr_kinase_cat_dom"/>
</dbReference>
<keyword evidence="2" id="KW-0472">Membrane</keyword>
<dbReference type="Pfam" id="PF07714">
    <property type="entry name" value="PK_Tyr_Ser-Thr"/>
    <property type="match status" value="1"/>
</dbReference>
<dbReference type="Gene3D" id="1.10.510.10">
    <property type="entry name" value="Transferase(Phosphotransferase) domain 1"/>
    <property type="match status" value="1"/>
</dbReference>
<dbReference type="AlphaFoldDB" id="A0A812M1N9"/>
<feature type="domain" description="Serine-threonine/tyrosine-protein kinase catalytic" evidence="3">
    <location>
        <begin position="430"/>
        <end position="527"/>
    </location>
</feature>
<reference evidence="4" key="1">
    <citation type="submission" date="2021-02" db="EMBL/GenBank/DDBJ databases">
        <authorList>
            <person name="Dougan E. K."/>
            <person name="Rhodes N."/>
            <person name="Thang M."/>
            <person name="Chan C."/>
        </authorList>
    </citation>
    <scope>NUCLEOTIDE SEQUENCE</scope>
</reference>
<evidence type="ECO:0000313" key="4">
    <source>
        <dbReference type="EMBL" id="CAE7253857.1"/>
    </source>
</evidence>
<keyword evidence="2" id="KW-1133">Transmembrane helix</keyword>
<keyword evidence="2" id="KW-0812">Transmembrane</keyword>
<dbReference type="Proteomes" id="UP000604046">
    <property type="component" value="Unassembled WGS sequence"/>
</dbReference>
<evidence type="ECO:0000313" key="5">
    <source>
        <dbReference type="Proteomes" id="UP000604046"/>
    </source>
</evidence>
<evidence type="ECO:0000256" key="2">
    <source>
        <dbReference type="SAM" id="Phobius"/>
    </source>
</evidence>
<dbReference type="OrthoDB" id="409738at2759"/>
<evidence type="ECO:0000256" key="1">
    <source>
        <dbReference type="SAM" id="MobiDB-lite"/>
    </source>
</evidence>
<gene>
    <name evidence="4" type="primary">pyk3</name>
    <name evidence="4" type="ORF">SNAT2548_LOCUS12803</name>
</gene>
<evidence type="ECO:0000259" key="3">
    <source>
        <dbReference type="Pfam" id="PF07714"/>
    </source>
</evidence>
<dbReference type="EMBL" id="CAJNDS010001269">
    <property type="protein sequence ID" value="CAE7253857.1"/>
    <property type="molecule type" value="Genomic_DNA"/>
</dbReference>
<protein>
    <submittedName>
        <fullName evidence="4">Pyk3 protein</fullName>
    </submittedName>
</protein>
<dbReference type="GO" id="GO:0004672">
    <property type="term" value="F:protein kinase activity"/>
    <property type="evidence" value="ECO:0007669"/>
    <property type="project" value="InterPro"/>
</dbReference>
<keyword evidence="5" id="KW-1185">Reference proteome</keyword>
<feature type="transmembrane region" description="Helical" evidence="2">
    <location>
        <begin position="20"/>
        <end position="40"/>
    </location>
</feature>
<proteinExistence type="predicted"/>
<sequence>MYRNLDCAEPGVRSARLSWIALATVAAVPALLLSYALVLICRSASDVGFASAAPKNSVQEFAYWQDWSTETEQAKTLQEALQMERRAWEMTRQDTCSWEAGDPPAQPRRPGWGIGSQRSERCRENGEPTDRLASACWKQWVQREACPRSLSRRQNESCGLTWHAAYDRVLQKLGGTLDDSSAPLSDASLCDDVRLGRPRSWTKEQEQKSLAWFHRNVEIYVLEMPGLVLDSAHETLASLSSQGLRAAPVAGYDLNMDLDMQAAIADGSLPADFDLTAFKQQVYALSLAASHFHIQNLARRAVPPKPITLVLEDGVALAEDFRHKVWSLIQEETPCDWNVLSLSSGCPVGRCTSPHLARIDPNLGLSMLERCQEATSRGFRGILYRTGTLADFQTRWMQVAFDPGHPDCPVLASISIVHHCVSLRMKSRREARPKLPLLGPEFVQFMGDGQSEVDIWSMGCIFTEINGGPLPYEGINTLAELTRAMLVNRRTPVIPPSIPAVLLAVISACYQFDGRLRPSAKQVYDRLREAKKQLKEDGLLESMPNS</sequence>
<comment type="caution">
    <text evidence="4">The sequence shown here is derived from an EMBL/GenBank/DDBJ whole genome shotgun (WGS) entry which is preliminary data.</text>
</comment>
<feature type="region of interest" description="Disordered" evidence="1">
    <location>
        <begin position="95"/>
        <end position="125"/>
    </location>
</feature>
<name>A0A812M1N9_9DINO</name>
<accession>A0A812M1N9</accession>
<dbReference type="InterPro" id="IPR011009">
    <property type="entry name" value="Kinase-like_dom_sf"/>
</dbReference>